<evidence type="ECO:0000313" key="6">
    <source>
        <dbReference type="EMBL" id="REE81034.1"/>
    </source>
</evidence>
<protein>
    <submittedName>
        <fullName evidence="6">ZIP family zinc transporter</fullName>
    </submittedName>
</protein>
<feature type="transmembrane region" description="Helical" evidence="5">
    <location>
        <begin position="12"/>
        <end position="33"/>
    </location>
</feature>
<keyword evidence="4 5" id="KW-0472">Membrane</keyword>
<evidence type="ECO:0000256" key="2">
    <source>
        <dbReference type="ARBA" id="ARBA00022692"/>
    </source>
</evidence>
<comment type="caution">
    <text evidence="6">The sequence shown here is derived from an EMBL/GenBank/DDBJ whole genome shotgun (WGS) entry which is preliminary data.</text>
</comment>
<dbReference type="GO" id="GO:0046873">
    <property type="term" value="F:metal ion transmembrane transporter activity"/>
    <property type="evidence" value="ECO:0007669"/>
    <property type="project" value="InterPro"/>
</dbReference>
<dbReference type="GO" id="GO:0016020">
    <property type="term" value="C:membrane"/>
    <property type="evidence" value="ECO:0007669"/>
    <property type="project" value="UniProtKB-SubCell"/>
</dbReference>
<dbReference type="Pfam" id="PF02535">
    <property type="entry name" value="Zip"/>
    <property type="match status" value="1"/>
</dbReference>
<comment type="subcellular location">
    <subcellularLocation>
        <location evidence="1">Membrane</location>
        <topology evidence="1">Multi-pass membrane protein</topology>
    </subcellularLocation>
</comment>
<evidence type="ECO:0000256" key="4">
    <source>
        <dbReference type="ARBA" id="ARBA00023136"/>
    </source>
</evidence>
<feature type="transmembrane region" description="Helical" evidence="5">
    <location>
        <begin position="228"/>
        <end position="246"/>
    </location>
</feature>
<proteinExistence type="predicted"/>
<keyword evidence="3 5" id="KW-1133">Transmembrane helix</keyword>
<keyword evidence="7" id="KW-1185">Reference proteome</keyword>
<evidence type="ECO:0000256" key="5">
    <source>
        <dbReference type="SAM" id="Phobius"/>
    </source>
</evidence>
<dbReference type="AlphaFoldDB" id="A0A3D9RU22"/>
<feature type="transmembrane region" description="Helical" evidence="5">
    <location>
        <begin position="64"/>
        <end position="84"/>
    </location>
</feature>
<feature type="transmembrane region" description="Helical" evidence="5">
    <location>
        <begin position="40"/>
        <end position="58"/>
    </location>
</feature>
<evidence type="ECO:0000313" key="7">
    <source>
        <dbReference type="Proteomes" id="UP000256304"/>
    </source>
</evidence>
<feature type="transmembrane region" description="Helical" evidence="5">
    <location>
        <begin position="142"/>
        <end position="163"/>
    </location>
</feature>
<name>A0A3D9RU22_9BACL</name>
<accession>A0A3D9RU22</accession>
<evidence type="ECO:0000256" key="1">
    <source>
        <dbReference type="ARBA" id="ARBA00004141"/>
    </source>
</evidence>
<feature type="transmembrane region" description="Helical" evidence="5">
    <location>
        <begin position="170"/>
        <end position="195"/>
    </location>
</feature>
<dbReference type="Proteomes" id="UP000256304">
    <property type="component" value="Unassembled WGS sequence"/>
</dbReference>
<dbReference type="InterPro" id="IPR003689">
    <property type="entry name" value="ZIP"/>
</dbReference>
<dbReference type="EMBL" id="QTTN01000020">
    <property type="protein sequence ID" value="REE81034.1"/>
    <property type="molecule type" value="Genomic_DNA"/>
</dbReference>
<reference evidence="6 7" key="1">
    <citation type="submission" date="2018-08" db="EMBL/GenBank/DDBJ databases">
        <title>Genomic Encyclopedia of Type Strains, Phase III (KMG-III): the genomes of soil and plant-associated and newly described type strains.</title>
        <authorList>
            <person name="Whitman W."/>
        </authorList>
    </citation>
    <scope>NUCLEOTIDE SEQUENCE [LARGE SCALE GENOMIC DNA]</scope>
    <source>
        <strain evidence="6 7">CGMCC 1.10966</strain>
    </source>
</reference>
<gene>
    <name evidence="6" type="ORF">A8990_12080</name>
</gene>
<organism evidence="6 7">
    <name type="scientific">Paenibacillus taihuensis</name>
    <dbReference type="NCBI Taxonomy" id="1156355"/>
    <lineage>
        <taxon>Bacteria</taxon>
        <taxon>Bacillati</taxon>
        <taxon>Bacillota</taxon>
        <taxon>Bacilli</taxon>
        <taxon>Bacillales</taxon>
        <taxon>Paenibacillaceae</taxon>
        <taxon>Paenibacillus</taxon>
    </lineage>
</organism>
<feature type="transmembrane region" description="Helical" evidence="5">
    <location>
        <begin position="201"/>
        <end position="219"/>
    </location>
</feature>
<keyword evidence="2 5" id="KW-0812">Transmembrane</keyword>
<dbReference type="RefSeq" id="WP_181909636.1">
    <property type="nucleotide sequence ID" value="NZ_QTTN01000020.1"/>
</dbReference>
<evidence type="ECO:0000256" key="3">
    <source>
        <dbReference type="ARBA" id="ARBA00022989"/>
    </source>
</evidence>
<sequence>MFNDTINVFKAGLLGLILGGSGIGIGAIIALIVGSVRRKIASFVIHVAAGMMMIIIVLDIIPESIAIGGFPLTIAGILLGLYGIRQFERISHRIITFTTGTRTDSWLRAGLLFTFAVALHNFPAGIALGSSLVNSPQLVKSLSITMITHAIPEGIALILPFVLANMSHMVLLIVAIVGIPTGLGACLGYVFGMIIPEGQSLLLGITVGTIVYIAIFEMVRPAWKERGGLSVTAGILIGGWLGLLLIECLH</sequence>
<feature type="transmembrane region" description="Helical" evidence="5">
    <location>
        <begin position="105"/>
        <end position="122"/>
    </location>
</feature>